<dbReference type="Proteomes" id="UP000785625">
    <property type="component" value="Unassembled WGS sequence"/>
</dbReference>
<evidence type="ECO:0008006" key="4">
    <source>
        <dbReference type="Google" id="ProtNLM"/>
    </source>
</evidence>
<organism evidence="2 3">
    <name type="scientific">Limosilactobacillus coleohominis</name>
    <dbReference type="NCBI Taxonomy" id="181675"/>
    <lineage>
        <taxon>Bacteria</taxon>
        <taxon>Bacillati</taxon>
        <taxon>Bacillota</taxon>
        <taxon>Bacilli</taxon>
        <taxon>Lactobacillales</taxon>
        <taxon>Lactobacillaceae</taxon>
        <taxon>Limosilactobacillus</taxon>
    </lineage>
</organism>
<protein>
    <recommendedName>
        <fullName evidence="4">DUF3021 domain-containing protein</fullName>
    </recommendedName>
</protein>
<dbReference type="RefSeq" id="WP_178660614.1">
    <property type="nucleotide sequence ID" value="NZ_CALVGD010000011.1"/>
</dbReference>
<feature type="transmembrane region" description="Helical" evidence="1">
    <location>
        <begin position="98"/>
        <end position="118"/>
    </location>
</feature>
<comment type="caution">
    <text evidence="2">The sequence shown here is derived from an EMBL/GenBank/DDBJ whole genome shotgun (WGS) entry which is preliminary data.</text>
</comment>
<keyword evidence="1" id="KW-1133">Transmembrane helix</keyword>
<name>A0ABS2GVY7_9LACO</name>
<proteinExistence type="predicted"/>
<reference evidence="2 3" key="1">
    <citation type="journal article" date="2021" name="Sci. Rep.">
        <title>The distribution of antibiotic resistance genes in chicken gut microbiota commensals.</title>
        <authorList>
            <person name="Juricova H."/>
            <person name="Matiasovicova J."/>
            <person name="Kubasova T."/>
            <person name="Cejkova D."/>
            <person name="Rychlik I."/>
        </authorList>
    </citation>
    <scope>NUCLEOTIDE SEQUENCE [LARGE SCALE GENOMIC DNA]</scope>
    <source>
        <strain evidence="2 3">An574</strain>
    </source>
</reference>
<keyword evidence="3" id="KW-1185">Reference proteome</keyword>
<feature type="transmembrane region" description="Helical" evidence="1">
    <location>
        <begin position="7"/>
        <end position="29"/>
    </location>
</feature>
<feature type="transmembrane region" description="Helical" evidence="1">
    <location>
        <begin position="68"/>
        <end position="86"/>
    </location>
</feature>
<evidence type="ECO:0000313" key="2">
    <source>
        <dbReference type="EMBL" id="MBM6940041.1"/>
    </source>
</evidence>
<accession>A0ABS2GVY7</accession>
<gene>
    <name evidence="2" type="ORF">H5975_00825</name>
</gene>
<evidence type="ECO:0000256" key="1">
    <source>
        <dbReference type="SAM" id="Phobius"/>
    </source>
</evidence>
<evidence type="ECO:0000313" key="3">
    <source>
        <dbReference type="Proteomes" id="UP000785625"/>
    </source>
</evidence>
<keyword evidence="1" id="KW-0812">Transmembrane</keyword>
<feature type="transmembrane region" description="Helical" evidence="1">
    <location>
        <begin position="41"/>
        <end position="61"/>
    </location>
</feature>
<keyword evidence="1" id="KW-0472">Membrane</keyword>
<sequence>MKKQNHIIKIIAVTVVTLLIALVIELTMFSQHGIAVISQESITTLVLMIIVAIIVTLLAVADWHFSNYATIAAMMYYGIISLGGLLQVKAKSSVSGLLIQLLAIIGIVLCVYGIVLGVKQRELFMQKKYREKRRGIK</sequence>
<dbReference type="EMBL" id="JACJKU010000004">
    <property type="protein sequence ID" value="MBM6940041.1"/>
    <property type="molecule type" value="Genomic_DNA"/>
</dbReference>